<dbReference type="InterPro" id="IPR036388">
    <property type="entry name" value="WH-like_DNA-bd_sf"/>
</dbReference>
<evidence type="ECO:0000259" key="6">
    <source>
        <dbReference type="PROSITE" id="PS50931"/>
    </source>
</evidence>
<evidence type="ECO:0000256" key="4">
    <source>
        <dbReference type="ARBA" id="ARBA00023159"/>
    </source>
</evidence>
<comment type="caution">
    <text evidence="7">The sequence shown here is derived from an EMBL/GenBank/DDBJ whole genome shotgun (WGS) entry which is preliminary data.</text>
</comment>
<evidence type="ECO:0000256" key="3">
    <source>
        <dbReference type="ARBA" id="ARBA00023125"/>
    </source>
</evidence>
<dbReference type="Pfam" id="PF03466">
    <property type="entry name" value="LysR_substrate"/>
    <property type="match status" value="1"/>
</dbReference>
<dbReference type="Proteomes" id="UP000540191">
    <property type="component" value="Unassembled WGS sequence"/>
</dbReference>
<name>A0A7W7M3S6_9MICC</name>
<dbReference type="RefSeq" id="WP_158496479.1">
    <property type="nucleotide sequence ID" value="NZ_JACHNA010000001.1"/>
</dbReference>
<dbReference type="EMBL" id="JACHNA010000001">
    <property type="protein sequence ID" value="MBB4735858.1"/>
    <property type="molecule type" value="Genomic_DNA"/>
</dbReference>
<dbReference type="Gene3D" id="3.40.190.290">
    <property type="match status" value="1"/>
</dbReference>
<gene>
    <name evidence="7" type="ORF">HDA30_001366</name>
</gene>
<proteinExistence type="inferred from homology"/>
<sequence>MNLEQLRALLAIVDEGSFEAAADALGVSASAVSQRIRALERTVGQMVVRRGTPCEATDAGQALVRMARHVSVIERETWATLGRQASGRSVTALAVPADALGTWFEPVLREAAGWTDTTLDLHIEDQDHSAALLRRGDVLAAVTTEPQPVPGCAVEPLGRMRYVPVAAPRLLRQHVRHGRPDLHTMPTMRFNAKDGLQAQVLDMHAPSAAPPTHLAPSFDAFHRCVRAGLGWGMLVDLQAVDDLASGRLVRLPGVDDVLVPLHWQAATLPSPGLLRLSRAVHEAAAGGLERADRP</sequence>
<keyword evidence="4" id="KW-0010">Activator</keyword>
<dbReference type="NCBIfam" id="NF002964">
    <property type="entry name" value="PRK03635.1"/>
    <property type="match status" value="1"/>
</dbReference>
<dbReference type="Gene3D" id="1.10.10.10">
    <property type="entry name" value="Winged helix-like DNA-binding domain superfamily/Winged helix DNA-binding domain"/>
    <property type="match status" value="1"/>
</dbReference>
<dbReference type="PANTHER" id="PTHR30579:SF2">
    <property type="entry name" value="HTH-TYPE TRANSCRIPTIONAL REGULATOR ARGP"/>
    <property type="match status" value="1"/>
</dbReference>
<evidence type="ECO:0000256" key="2">
    <source>
        <dbReference type="ARBA" id="ARBA00023015"/>
    </source>
</evidence>
<evidence type="ECO:0000256" key="5">
    <source>
        <dbReference type="ARBA" id="ARBA00023163"/>
    </source>
</evidence>
<keyword evidence="5" id="KW-0804">Transcription</keyword>
<comment type="similarity">
    <text evidence="1">Belongs to the LysR transcriptional regulatory family.</text>
</comment>
<organism evidence="7 8">
    <name type="scientific">Micrococcus cohnii</name>
    <dbReference type="NCBI Taxonomy" id="993416"/>
    <lineage>
        <taxon>Bacteria</taxon>
        <taxon>Bacillati</taxon>
        <taxon>Actinomycetota</taxon>
        <taxon>Actinomycetes</taxon>
        <taxon>Micrococcales</taxon>
        <taxon>Micrococcaceae</taxon>
        <taxon>Micrococcus</taxon>
    </lineage>
</organism>
<keyword evidence="8" id="KW-1185">Reference proteome</keyword>
<protein>
    <submittedName>
        <fullName evidence="7">LysR family transcriptional regulator (Chromosome initiation inhibitor)</fullName>
    </submittedName>
</protein>
<dbReference type="PROSITE" id="PS50931">
    <property type="entry name" value="HTH_LYSR"/>
    <property type="match status" value="1"/>
</dbReference>
<keyword evidence="2" id="KW-0805">Transcription regulation</keyword>
<dbReference type="SUPFAM" id="SSF53850">
    <property type="entry name" value="Periplasmic binding protein-like II"/>
    <property type="match status" value="1"/>
</dbReference>
<dbReference type="InterPro" id="IPR005119">
    <property type="entry name" value="LysR_subst-bd"/>
</dbReference>
<keyword evidence="3" id="KW-0238">DNA-binding</keyword>
<dbReference type="GO" id="GO:0003677">
    <property type="term" value="F:DNA binding"/>
    <property type="evidence" value="ECO:0007669"/>
    <property type="project" value="UniProtKB-KW"/>
</dbReference>
<reference evidence="7 8" key="1">
    <citation type="submission" date="2020-08" db="EMBL/GenBank/DDBJ databases">
        <title>Sequencing the genomes of 1000 actinobacteria strains.</title>
        <authorList>
            <person name="Klenk H.-P."/>
        </authorList>
    </citation>
    <scope>NUCLEOTIDE SEQUENCE [LARGE SCALE GENOMIC DNA]</scope>
    <source>
        <strain evidence="7 8">DSM 23974</strain>
    </source>
</reference>
<feature type="domain" description="HTH lysR-type" evidence="6">
    <location>
        <begin position="1"/>
        <end position="57"/>
    </location>
</feature>
<dbReference type="PANTHER" id="PTHR30579">
    <property type="entry name" value="TRANSCRIPTIONAL REGULATOR"/>
    <property type="match status" value="1"/>
</dbReference>
<dbReference type="Pfam" id="PF00126">
    <property type="entry name" value="HTH_1"/>
    <property type="match status" value="1"/>
</dbReference>
<dbReference type="InterPro" id="IPR017685">
    <property type="entry name" value="ArgP"/>
</dbReference>
<evidence type="ECO:0000313" key="8">
    <source>
        <dbReference type="Proteomes" id="UP000540191"/>
    </source>
</evidence>
<accession>A0A7W7M3S6</accession>
<evidence type="ECO:0000256" key="1">
    <source>
        <dbReference type="ARBA" id="ARBA00009437"/>
    </source>
</evidence>
<dbReference type="InterPro" id="IPR050176">
    <property type="entry name" value="LTTR"/>
</dbReference>
<evidence type="ECO:0000313" key="7">
    <source>
        <dbReference type="EMBL" id="MBB4735858.1"/>
    </source>
</evidence>
<dbReference type="InterPro" id="IPR036390">
    <property type="entry name" value="WH_DNA-bd_sf"/>
</dbReference>
<dbReference type="SUPFAM" id="SSF46785">
    <property type="entry name" value="Winged helix' DNA-binding domain"/>
    <property type="match status" value="1"/>
</dbReference>
<dbReference type="AlphaFoldDB" id="A0A7W7M3S6"/>
<dbReference type="GO" id="GO:0003700">
    <property type="term" value="F:DNA-binding transcription factor activity"/>
    <property type="evidence" value="ECO:0007669"/>
    <property type="project" value="InterPro"/>
</dbReference>
<dbReference type="InterPro" id="IPR000847">
    <property type="entry name" value="LysR_HTH_N"/>
</dbReference>
<dbReference type="NCBIfam" id="TIGR03298">
    <property type="entry name" value="argP"/>
    <property type="match status" value="1"/>
</dbReference>